<comment type="caution">
    <text evidence="1">The sequence shown here is derived from an EMBL/GenBank/DDBJ whole genome shotgun (WGS) entry which is preliminary data.</text>
</comment>
<sequence length="82" mass="9252">MSRPRKSVAEIEALLLDDVRRQRHCDKVAYIEIRLCEPDEDSNGANWTVAVVDNGQCSREFAGAAVMVAMDRLQREFDAIAE</sequence>
<protein>
    <submittedName>
        <fullName evidence="1">Uncharacterized protein</fullName>
    </submittedName>
</protein>
<reference evidence="1 2" key="1">
    <citation type="submission" date="2020-08" db="EMBL/GenBank/DDBJ databases">
        <title>Genomic Encyclopedia of Type Strains, Phase IV (KMG-IV): sequencing the most valuable type-strain genomes for metagenomic binning, comparative biology and taxonomic classification.</title>
        <authorList>
            <person name="Goeker M."/>
        </authorList>
    </citation>
    <scope>NUCLEOTIDE SEQUENCE [LARGE SCALE GENOMIC DNA]</scope>
    <source>
        <strain evidence="1 2">DSM 12706</strain>
    </source>
</reference>
<organism evidence="1 2">
    <name type="scientific">Rhodopseudomonas rhenobacensis</name>
    <dbReference type="NCBI Taxonomy" id="87461"/>
    <lineage>
        <taxon>Bacteria</taxon>
        <taxon>Pseudomonadati</taxon>
        <taxon>Pseudomonadota</taxon>
        <taxon>Alphaproteobacteria</taxon>
        <taxon>Hyphomicrobiales</taxon>
        <taxon>Nitrobacteraceae</taxon>
        <taxon>Rhodopseudomonas</taxon>
    </lineage>
</organism>
<name>A0A7W8E0A8_9BRAD</name>
<gene>
    <name evidence="1" type="ORF">HNR60_002463</name>
</gene>
<proteinExistence type="predicted"/>
<evidence type="ECO:0000313" key="2">
    <source>
        <dbReference type="Proteomes" id="UP000542353"/>
    </source>
</evidence>
<dbReference type="Proteomes" id="UP000542353">
    <property type="component" value="Unassembled WGS sequence"/>
</dbReference>
<evidence type="ECO:0000313" key="1">
    <source>
        <dbReference type="EMBL" id="MBB5047706.1"/>
    </source>
</evidence>
<keyword evidence="2" id="KW-1185">Reference proteome</keyword>
<dbReference type="RefSeq" id="WP_184257793.1">
    <property type="nucleotide sequence ID" value="NZ_JACHIH010000013.1"/>
</dbReference>
<accession>A0A7W8E0A8</accession>
<dbReference type="EMBL" id="JACHIH010000013">
    <property type="protein sequence ID" value="MBB5047706.1"/>
    <property type="molecule type" value="Genomic_DNA"/>
</dbReference>
<dbReference type="AlphaFoldDB" id="A0A7W8E0A8"/>